<evidence type="ECO:0000256" key="6">
    <source>
        <dbReference type="ARBA" id="ARBA00022692"/>
    </source>
</evidence>
<dbReference type="GO" id="GO:1905897">
    <property type="term" value="P:regulation of response to endoplasmic reticulum stress"/>
    <property type="evidence" value="ECO:0007669"/>
    <property type="project" value="TreeGrafter"/>
</dbReference>
<proteinExistence type="inferred from homology"/>
<comment type="catalytic activity">
    <reaction evidence="1">
        <text>Cleaves several transcription factors that are type-2 transmembrane proteins within membrane-spanning domains. Known substrates include sterol regulatory element-binding protein (SREBP) -1, SREBP-2 and forms of the transcriptional activator ATF6. SREBP-2 is cleaved at the site 477-DRSRILL-|-CVLTFLCLSFNPLTSLLQWGGA-505. The residues Asn-Pro, 11 residues distal to the site of cleavage in the membrane-spanning domain, are important for cleavage by S2P endopeptidase. Replacement of either of these residues does not prevent cleavage, but there is no cleavage if both of these residues are replaced.</text>
        <dbReference type="EC" id="3.4.24.85"/>
    </reaction>
</comment>
<evidence type="ECO:0000256" key="5">
    <source>
        <dbReference type="ARBA" id="ARBA00014400"/>
    </source>
</evidence>
<dbReference type="WBParaSite" id="maker-uti_cns_0045888-snap-gene-1.3-mRNA-1">
    <property type="protein sequence ID" value="maker-uti_cns_0045888-snap-gene-1.3-mRNA-1"/>
    <property type="gene ID" value="maker-uti_cns_0045888-snap-gene-1.3"/>
</dbReference>
<evidence type="ECO:0000313" key="14">
    <source>
        <dbReference type="WBParaSite" id="maker-uti_cns_0047919-snap-gene-0.4-mRNA-1"/>
    </source>
</evidence>
<evidence type="ECO:0000256" key="2">
    <source>
        <dbReference type="ARBA" id="ARBA00004127"/>
    </source>
</evidence>
<dbReference type="Pfam" id="PF02163">
    <property type="entry name" value="Peptidase_M50"/>
    <property type="match status" value="1"/>
</dbReference>
<comment type="similarity">
    <text evidence="3">Belongs to the peptidase M50A family.</text>
</comment>
<accession>A0A1I8JHN0</accession>
<dbReference type="GO" id="GO:0012505">
    <property type="term" value="C:endomembrane system"/>
    <property type="evidence" value="ECO:0007669"/>
    <property type="project" value="UniProtKB-SubCell"/>
</dbReference>
<keyword evidence="8" id="KW-0472">Membrane</keyword>
<comment type="function">
    <text evidence="10">Zinc metalloprotease that mediates intramembrane proteolysis of proteins such as ATF6, ATF6B, SREBF1/SREBP1 and SREBF2/SREBP2. Catalyzes the second step in the proteolytic activation of the sterol regulatory element-binding proteins (SREBPs) SREBF1/SREBP1 and SREBF2/SREBP2: cleaves SREBPs within the first transmembrane segment, thereby releasing the N-terminal segment with a portion of the transmembrane segment attached. Mature N-terminal SREBP fragments shuttle to the nucleus and activate gene transcription. Also mediates the second step in the proteolytic activation of the cyclic AMP-dependent transcription factor ATF-6 (ATF6 and ATF6B). Involved in intramembrane proteolysis during bone formation. In astrocytes and osteoblasts, upon DNA damage and ER stress, mediates the second step of the regulated intramembrane proteolytic activation of the transcription factor CREB3L1, leading to the inhibition of cell-cycle progression.</text>
</comment>
<feature type="domain" description="Peptidase M50" evidence="11">
    <location>
        <begin position="11"/>
        <end position="91"/>
    </location>
</feature>
<dbReference type="EC" id="3.4.24.85" evidence="4"/>
<evidence type="ECO:0000313" key="13">
    <source>
        <dbReference type="WBParaSite" id="maker-uti_cns_0045888-snap-gene-1.3-mRNA-1"/>
    </source>
</evidence>
<organism evidence="12 14">
    <name type="scientific">Macrostomum lignano</name>
    <dbReference type="NCBI Taxonomy" id="282301"/>
    <lineage>
        <taxon>Eukaryota</taxon>
        <taxon>Metazoa</taxon>
        <taxon>Spiralia</taxon>
        <taxon>Lophotrochozoa</taxon>
        <taxon>Platyhelminthes</taxon>
        <taxon>Rhabditophora</taxon>
        <taxon>Macrostomorpha</taxon>
        <taxon>Macrostomida</taxon>
        <taxon>Macrostomidae</taxon>
        <taxon>Macrostomum</taxon>
    </lineage>
</organism>
<dbReference type="Proteomes" id="UP000095280">
    <property type="component" value="Unplaced"/>
</dbReference>
<evidence type="ECO:0000313" key="12">
    <source>
        <dbReference type="Proteomes" id="UP000095280"/>
    </source>
</evidence>
<evidence type="ECO:0000256" key="10">
    <source>
        <dbReference type="ARBA" id="ARBA00045828"/>
    </source>
</evidence>
<name>A0A1I8JHN0_9PLAT</name>
<evidence type="ECO:0000256" key="1">
    <source>
        <dbReference type="ARBA" id="ARBA00001350"/>
    </source>
</evidence>
<keyword evidence="12" id="KW-1185">Reference proteome</keyword>
<sequence length="371" mass="38926">VNLPSNHLPYYLGALLLCGIFHEFGHAVAAAREDIRVQAAGIFVLGVYPGAFVDLNSADLALVSPARRLRVFCAGVWHNTVLALGAILLLIRPAWLLAPLGYSNASGAVVTWLAAGSVLSGQQGLYPGDVIVRVNQCPVVSPSGYYNCVAGVFAAEQQGHCLHRGLLLPAASHPPPLSSSGTDFCCRHGNASSADSDPDSASRLCFLADGGAASACLPARAVVEQQPACARASDCPAGAVCARPAVDNVSRLVSVGHDPARPALLFLGEAPELYYSLALSEFRPPALLPLWLPAAIDTGMRYIVSLSGALALLNAAPCYALDGQWILAALLDILIVGDAKLRRTVYKSVLTAGTGLLALDLLLALRYLYYY</sequence>
<evidence type="ECO:0000259" key="11">
    <source>
        <dbReference type="Pfam" id="PF02163"/>
    </source>
</evidence>
<evidence type="ECO:0000256" key="4">
    <source>
        <dbReference type="ARBA" id="ARBA00012347"/>
    </source>
</evidence>
<evidence type="ECO:0000256" key="3">
    <source>
        <dbReference type="ARBA" id="ARBA00009989"/>
    </source>
</evidence>
<reference evidence="13 14" key="1">
    <citation type="submission" date="2016-11" db="UniProtKB">
        <authorList>
            <consortium name="WormBaseParasite"/>
        </authorList>
    </citation>
    <scope>IDENTIFICATION</scope>
</reference>
<dbReference type="InterPro" id="IPR036034">
    <property type="entry name" value="PDZ_sf"/>
</dbReference>
<evidence type="ECO:0000256" key="7">
    <source>
        <dbReference type="ARBA" id="ARBA00022989"/>
    </source>
</evidence>
<evidence type="ECO:0000256" key="9">
    <source>
        <dbReference type="ARBA" id="ARBA00032658"/>
    </source>
</evidence>
<dbReference type="PANTHER" id="PTHR13325">
    <property type="entry name" value="PROTEASE M50 MEMBRANE-BOUND TRANSCRIPTION FACTOR SITE 2 PROTEASE"/>
    <property type="match status" value="1"/>
</dbReference>
<evidence type="ECO:0000256" key="8">
    <source>
        <dbReference type="ARBA" id="ARBA00023136"/>
    </source>
</evidence>
<protein>
    <recommendedName>
        <fullName evidence="5">Membrane-bound transcription factor site-2 protease</fullName>
        <ecNumber evidence="4">3.4.24.85</ecNumber>
    </recommendedName>
    <alternativeName>
        <fullName evidence="9">Endopeptidase S2P</fullName>
    </alternativeName>
</protein>
<dbReference type="GO" id="GO:0016020">
    <property type="term" value="C:membrane"/>
    <property type="evidence" value="ECO:0007669"/>
    <property type="project" value="InterPro"/>
</dbReference>
<dbReference type="AlphaFoldDB" id="A0A1I8JHN0"/>
<dbReference type="GO" id="GO:0005737">
    <property type="term" value="C:cytoplasm"/>
    <property type="evidence" value="ECO:0007669"/>
    <property type="project" value="TreeGrafter"/>
</dbReference>
<dbReference type="InterPro" id="IPR001193">
    <property type="entry name" value="MBTPS2"/>
</dbReference>
<dbReference type="SUPFAM" id="SSF50156">
    <property type="entry name" value="PDZ domain-like"/>
    <property type="match status" value="1"/>
</dbReference>
<keyword evidence="7" id="KW-1133">Transmembrane helix</keyword>
<dbReference type="InterPro" id="IPR008915">
    <property type="entry name" value="Peptidase_M50"/>
</dbReference>
<keyword evidence="6" id="KW-0812">Transmembrane</keyword>
<dbReference type="PANTHER" id="PTHR13325:SF3">
    <property type="entry name" value="MEMBRANE-BOUND TRANSCRIPTION FACTOR SITE-2 PROTEASE"/>
    <property type="match status" value="1"/>
</dbReference>
<dbReference type="WBParaSite" id="maker-uti_cns_0047919-snap-gene-0.4-mRNA-1">
    <property type="protein sequence ID" value="maker-uti_cns_0047919-snap-gene-0.4-mRNA-1"/>
    <property type="gene ID" value="maker-uti_cns_0047919-snap-gene-0.4"/>
</dbReference>
<comment type="subcellular location">
    <subcellularLocation>
        <location evidence="2">Endomembrane system</location>
        <topology evidence="2">Multi-pass membrane protein</topology>
    </subcellularLocation>
</comment>
<dbReference type="GO" id="GO:0031293">
    <property type="term" value="P:membrane protein intracellular domain proteolysis"/>
    <property type="evidence" value="ECO:0007669"/>
    <property type="project" value="TreeGrafter"/>
</dbReference>
<dbReference type="GO" id="GO:0004222">
    <property type="term" value="F:metalloendopeptidase activity"/>
    <property type="evidence" value="ECO:0007669"/>
    <property type="project" value="InterPro"/>
</dbReference>